<dbReference type="Gene3D" id="1.20.1720.10">
    <property type="entry name" value="Multidrug resistance protein D"/>
    <property type="match status" value="1"/>
</dbReference>
<feature type="transmembrane region" description="Helical" evidence="6">
    <location>
        <begin position="149"/>
        <end position="172"/>
    </location>
</feature>
<evidence type="ECO:0000259" key="7">
    <source>
        <dbReference type="PROSITE" id="PS50850"/>
    </source>
</evidence>
<feature type="transmembrane region" description="Helical" evidence="6">
    <location>
        <begin position="122"/>
        <end position="143"/>
    </location>
</feature>
<feature type="transmembrane region" description="Helical" evidence="6">
    <location>
        <begin position="387"/>
        <end position="407"/>
    </location>
</feature>
<feature type="transmembrane region" description="Helical" evidence="6">
    <location>
        <begin position="287"/>
        <end position="307"/>
    </location>
</feature>
<keyword evidence="4 6" id="KW-0472">Membrane</keyword>
<dbReference type="PANTHER" id="PTHR42718">
    <property type="entry name" value="MAJOR FACILITATOR SUPERFAMILY MULTIDRUG TRANSPORTER MFSC"/>
    <property type="match status" value="1"/>
</dbReference>
<dbReference type="Proteomes" id="UP000219612">
    <property type="component" value="Unassembled WGS sequence"/>
</dbReference>
<sequence>MLCLSLLVVVVDNMVLNIAIPSLIRDLGASSADIQWIIDAYILVFAGLLLTAGSLSDRHGRRRGLVTGLIVFGSASVLATLCQTPGQLIAVRGLMGVGAAFLMPGTLSILTTVFDESERKKAIAIWSSVLMLGSLGAPTLGGLLLEHFWWGSVFLMNVPIAILGIVAALVIIPESYGRASRPDLLGALFSTIGMTALVWGIIRAAQDGWSAATTIGGFAVAAIGLVAFAIWERRVAEPMLPLSLFRDRNFGGASLSIVLLSFSAGGVLLALTQYLQFVLGYGPMKAGLAFVPLLVTAVVFNGIGVVVDKRFGTRVALAAGLLLMAGGFGVLASLSPGDGYVRLAIALVVIGAGSGTAGPAAYGTLLGALPPDRVGVGSAVNDTVQQVGTALSVAVLGSVLTAAYRGAMPPDAPEEARRSIGDALGVAASTGDAALARLAQSSFVEAISTTALVGVVGGIIAALVAASVLRPRPTLSSSPSAASASPSSAPSPSPSAASASPSSAPSPSPSSPSAPASSSPSRDS</sequence>
<feature type="transmembrane region" description="Helical" evidence="6">
    <location>
        <begin position="64"/>
        <end position="81"/>
    </location>
</feature>
<comment type="subcellular location">
    <subcellularLocation>
        <location evidence="1">Cell membrane</location>
        <topology evidence="1">Multi-pass membrane protein</topology>
    </subcellularLocation>
</comment>
<dbReference type="InterPro" id="IPR036259">
    <property type="entry name" value="MFS_trans_sf"/>
</dbReference>
<evidence type="ECO:0000313" key="9">
    <source>
        <dbReference type="Proteomes" id="UP000219612"/>
    </source>
</evidence>
<keyword evidence="3 6" id="KW-1133">Transmembrane helix</keyword>
<name>A0A285F4V3_9ACTN</name>
<feature type="region of interest" description="Disordered" evidence="5">
    <location>
        <begin position="474"/>
        <end position="524"/>
    </location>
</feature>
<keyword evidence="9" id="KW-1185">Reference proteome</keyword>
<feature type="transmembrane region" description="Helical" evidence="6">
    <location>
        <begin position="184"/>
        <end position="202"/>
    </location>
</feature>
<protein>
    <submittedName>
        <fullName evidence="8">Drug resistance transporter, EmrB/QacA subfamily</fullName>
    </submittedName>
</protein>
<gene>
    <name evidence="8" type="ORF">SAMN05421748_101688</name>
</gene>
<dbReference type="EMBL" id="OBDY01000001">
    <property type="protein sequence ID" value="SNY06360.1"/>
    <property type="molecule type" value="Genomic_DNA"/>
</dbReference>
<dbReference type="Pfam" id="PF07690">
    <property type="entry name" value="MFS_1"/>
    <property type="match status" value="1"/>
</dbReference>
<dbReference type="PANTHER" id="PTHR42718:SF42">
    <property type="entry name" value="EXPORT PROTEIN"/>
    <property type="match status" value="1"/>
</dbReference>
<dbReference type="SUPFAM" id="SSF103473">
    <property type="entry name" value="MFS general substrate transporter"/>
    <property type="match status" value="1"/>
</dbReference>
<dbReference type="InterPro" id="IPR011701">
    <property type="entry name" value="MFS"/>
</dbReference>
<feature type="compositionally biased region" description="Low complexity" evidence="5">
    <location>
        <begin position="513"/>
        <end position="524"/>
    </location>
</feature>
<evidence type="ECO:0000256" key="5">
    <source>
        <dbReference type="SAM" id="MobiDB-lite"/>
    </source>
</evidence>
<evidence type="ECO:0000256" key="2">
    <source>
        <dbReference type="ARBA" id="ARBA00022692"/>
    </source>
</evidence>
<reference evidence="8 9" key="1">
    <citation type="submission" date="2017-09" db="EMBL/GenBank/DDBJ databases">
        <authorList>
            <person name="Ehlers B."/>
            <person name="Leendertz F.H."/>
        </authorList>
    </citation>
    <scope>NUCLEOTIDE SEQUENCE [LARGE SCALE GENOMIC DNA]</scope>
    <source>
        <strain evidence="8 9">CGMCC 4.6857</strain>
    </source>
</reference>
<evidence type="ECO:0000256" key="3">
    <source>
        <dbReference type="ARBA" id="ARBA00022989"/>
    </source>
</evidence>
<proteinExistence type="predicted"/>
<feature type="transmembrane region" description="Helical" evidence="6">
    <location>
        <begin position="208"/>
        <end position="231"/>
    </location>
</feature>
<dbReference type="InterPro" id="IPR020846">
    <property type="entry name" value="MFS_dom"/>
</dbReference>
<dbReference type="GO" id="GO:0005886">
    <property type="term" value="C:plasma membrane"/>
    <property type="evidence" value="ECO:0007669"/>
    <property type="project" value="UniProtKB-SubCell"/>
</dbReference>
<keyword evidence="2 6" id="KW-0812">Transmembrane</keyword>
<feature type="transmembrane region" description="Helical" evidence="6">
    <location>
        <begin position="340"/>
        <end position="366"/>
    </location>
</feature>
<accession>A0A285F4V3</accession>
<dbReference type="AlphaFoldDB" id="A0A285F4V3"/>
<dbReference type="PRINTS" id="PR01036">
    <property type="entry name" value="TCRTETB"/>
</dbReference>
<dbReference type="CDD" id="cd17321">
    <property type="entry name" value="MFS_MMR_MDR_like"/>
    <property type="match status" value="1"/>
</dbReference>
<feature type="transmembrane region" description="Helical" evidence="6">
    <location>
        <begin position="33"/>
        <end position="52"/>
    </location>
</feature>
<dbReference type="Gene3D" id="1.20.1250.20">
    <property type="entry name" value="MFS general substrate transporter like domains"/>
    <property type="match status" value="1"/>
</dbReference>
<evidence type="ECO:0000256" key="6">
    <source>
        <dbReference type="SAM" id="Phobius"/>
    </source>
</evidence>
<dbReference type="GO" id="GO:0022857">
    <property type="term" value="F:transmembrane transporter activity"/>
    <property type="evidence" value="ECO:0007669"/>
    <property type="project" value="InterPro"/>
</dbReference>
<evidence type="ECO:0000313" key="8">
    <source>
        <dbReference type="EMBL" id="SNY06360.1"/>
    </source>
</evidence>
<evidence type="ECO:0000256" key="1">
    <source>
        <dbReference type="ARBA" id="ARBA00004651"/>
    </source>
</evidence>
<organism evidence="8 9">
    <name type="scientific">Paractinoplanes atraurantiacus</name>
    <dbReference type="NCBI Taxonomy" id="1036182"/>
    <lineage>
        <taxon>Bacteria</taxon>
        <taxon>Bacillati</taxon>
        <taxon>Actinomycetota</taxon>
        <taxon>Actinomycetes</taxon>
        <taxon>Micromonosporales</taxon>
        <taxon>Micromonosporaceae</taxon>
        <taxon>Paractinoplanes</taxon>
    </lineage>
</organism>
<feature type="transmembrane region" description="Helical" evidence="6">
    <location>
        <begin position="252"/>
        <end position="275"/>
    </location>
</feature>
<feature type="transmembrane region" description="Helical" evidence="6">
    <location>
        <begin position="87"/>
        <end position="110"/>
    </location>
</feature>
<feature type="compositionally biased region" description="Low complexity" evidence="5">
    <location>
        <begin position="476"/>
        <end position="503"/>
    </location>
</feature>
<dbReference type="PROSITE" id="PS50850">
    <property type="entry name" value="MFS"/>
    <property type="match status" value="1"/>
</dbReference>
<feature type="domain" description="Major facilitator superfamily (MFS) profile" evidence="7">
    <location>
        <begin position="1"/>
        <end position="469"/>
    </location>
</feature>
<evidence type="ECO:0000256" key="4">
    <source>
        <dbReference type="ARBA" id="ARBA00023136"/>
    </source>
</evidence>
<feature type="transmembrane region" description="Helical" evidence="6">
    <location>
        <begin position="314"/>
        <end position="334"/>
    </location>
</feature>
<feature type="transmembrane region" description="Helical" evidence="6">
    <location>
        <begin position="446"/>
        <end position="469"/>
    </location>
</feature>